<dbReference type="GO" id="GO:0004674">
    <property type="term" value="F:protein serine/threonine kinase activity"/>
    <property type="evidence" value="ECO:0007669"/>
    <property type="project" value="TreeGrafter"/>
</dbReference>
<feature type="region of interest" description="Disordered" evidence="5">
    <location>
        <begin position="505"/>
        <end position="524"/>
    </location>
</feature>
<dbReference type="Gene3D" id="1.10.510.10">
    <property type="entry name" value="Transferase(Phosphotransferase) domain 1"/>
    <property type="match status" value="2"/>
</dbReference>
<gene>
    <name evidence="7" type="ORF">CPELLU_LOCUS14077</name>
</gene>
<evidence type="ECO:0000259" key="6">
    <source>
        <dbReference type="PROSITE" id="PS50011"/>
    </source>
</evidence>
<dbReference type="InterPro" id="IPR051681">
    <property type="entry name" value="Ser/Thr_Kinases-Pseudokinases"/>
</dbReference>
<dbReference type="AlphaFoldDB" id="A0A9N9ILJ3"/>
<keyword evidence="1" id="KW-0808">Transferase</keyword>
<dbReference type="OrthoDB" id="2407650at2759"/>
<name>A0A9N9ILJ3_9GLOM</name>
<evidence type="ECO:0000256" key="4">
    <source>
        <dbReference type="ARBA" id="ARBA00022840"/>
    </source>
</evidence>
<evidence type="ECO:0000313" key="7">
    <source>
        <dbReference type="EMBL" id="CAG8740783.1"/>
    </source>
</evidence>
<keyword evidence="3" id="KW-0418">Kinase</keyword>
<dbReference type="SMART" id="SM00220">
    <property type="entry name" value="S_TKc"/>
    <property type="match status" value="1"/>
</dbReference>
<dbReference type="GO" id="GO:0005524">
    <property type="term" value="F:ATP binding"/>
    <property type="evidence" value="ECO:0007669"/>
    <property type="project" value="UniProtKB-KW"/>
</dbReference>
<sequence>MDFPNDVLHHINVAVVVMILKTTHGYTFEGLNDLNDKDTGMSDEMWVMSEKLHDILIECLRTEDSVLKFINWFFDGIRKTFGSRDDINDNTLSLPDVCFQCEHPYTSDKWCRSCETYLFEANFHNWSTGNVELNKLIRQSQLNSVNDQNFLKWFPFSQFKHLKDIGSGGFSSMFSARWSNDVLDGTLQQWVTNMEIQIILDYVKSHNVHLTEEDWDTILSEFMKKMRAIFEARKTLKCKPISENDTESIKNHSSTSLRSTRTPSSDSIHATSKMIKHVPETTSPLKKRLYQTVALKRLHNSSNISSKFINEFKSYQSVLKSDRILRCFGLTQDPETSDYFLVSQYANDGDLNNYLRQNFVNIDWWQRLEILRKIVRGIKDIHDANLVHHNLHGGNILRHIENSSSKYLIADFAADIYSLGMLMWQFTSGVPPFLDHSILKFTSSKKDYSTSFTEAEKFRQNSLTKSPQIDIDDSLKFPSSKLLIFNNLPEPKNSEITLKSGISDISLNSNDGPKISDSSENKPQ</sequence>
<dbReference type="PANTHER" id="PTHR44329">
    <property type="entry name" value="SERINE/THREONINE-PROTEIN KINASE TNNI3K-RELATED"/>
    <property type="match status" value="1"/>
</dbReference>
<dbReference type="SUPFAM" id="SSF56112">
    <property type="entry name" value="Protein kinase-like (PK-like)"/>
    <property type="match status" value="1"/>
</dbReference>
<organism evidence="7 8">
    <name type="scientific">Cetraspora pellucida</name>
    <dbReference type="NCBI Taxonomy" id="1433469"/>
    <lineage>
        <taxon>Eukaryota</taxon>
        <taxon>Fungi</taxon>
        <taxon>Fungi incertae sedis</taxon>
        <taxon>Mucoromycota</taxon>
        <taxon>Glomeromycotina</taxon>
        <taxon>Glomeromycetes</taxon>
        <taxon>Diversisporales</taxon>
        <taxon>Gigasporaceae</taxon>
        <taxon>Cetraspora</taxon>
    </lineage>
</organism>
<keyword evidence="8" id="KW-1185">Reference proteome</keyword>
<keyword evidence="4" id="KW-0067">ATP-binding</keyword>
<feature type="region of interest" description="Disordered" evidence="5">
    <location>
        <begin position="244"/>
        <end position="269"/>
    </location>
</feature>
<dbReference type="Proteomes" id="UP000789759">
    <property type="component" value="Unassembled WGS sequence"/>
</dbReference>
<feature type="compositionally biased region" description="Polar residues" evidence="5">
    <location>
        <begin position="505"/>
        <end position="516"/>
    </location>
</feature>
<feature type="non-terminal residue" evidence="7">
    <location>
        <position position="1"/>
    </location>
</feature>
<evidence type="ECO:0000256" key="3">
    <source>
        <dbReference type="ARBA" id="ARBA00022777"/>
    </source>
</evidence>
<dbReference type="InterPro" id="IPR011009">
    <property type="entry name" value="Kinase-like_dom_sf"/>
</dbReference>
<dbReference type="EMBL" id="CAJVQA010016052">
    <property type="protein sequence ID" value="CAG8740783.1"/>
    <property type="molecule type" value="Genomic_DNA"/>
</dbReference>
<keyword evidence="2" id="KW-0547">Nucleotide-binding</keyword>
<feature type="compositionally biased region" description="Low complexity" evidence="5">
    <location>
        <begin position="253"/>
        <end position="267"/>
    </location>
</feature>
<dbReference type="InterPro" id="IPR000719">
    <property type="entry name" value="Prot_kinase_dom"/>
</dbReference>
<dbReference type="Pfam" id="PF07714">
    <property type="entry name" value="PK_Tyr_Ser-Thr"/>
    <property type="match status" value="1"/>
</dbReference>
<evidence type="ECO:0000256" key="1">
    <source>
        <dbReference type="ARBA" id="ARBA00022679"/>
    </source>
</evidence>
<feature type="domain" description="Protein kinase" evidence="6">
    <location>
        <begin position="159"/>
        <end position="524"/>
    </location>
</feature>
<evidence type="ECO:0000313" key="8">
    <source>
        <dbReference type="Proteomes" id="UP000789759"/>
    </source>
</evidence>
<accession>A0A9N9ILJ3</accession>
<evidence type="ECO:0000256" key="5">
    <source>
        <dbReference type="SAM" id="MobiDB-lite"/>
    </source>
</evidence>
<dbReference type="InterPro" id="IPR001245">
    <property type="entry name" value="Ser-Thr/Tyr_kinase_cat_dom"/>
</dbReference>
<comment type="caution">
    <text evidence="7">The sequence shown here is derived from an EMBL/GenBank/DDBJ whole genome shotgun (WGS) entry which is preliminary data.</text>
</comment>
<evidence type="ECO:0000256" key="2">
    <source>
        <dbReference type="ARBA" id="ARBA00022741"/>
    </source>
</evidence>
<dbReference type="PROSITE" id="PS50011">
    <property type="entry name" value="PROTEIN_KINASE_DOM"/>
    <property type="match status" value="1"/>
</dbReference>
<proteinExistence type="predicted"/>
<dbReference type="PANTHER" id="PTHR44329:SF288">
    <property type="entry name" value="MITOGEN-ACTIVATED PROTEIN KINASE KINASE KINASE 20"/>
    <property type="match status" value="1"/>
</dbReference>
<reference evidence="7" key="1">
    <citation type="submission" date="2021-06" db="EMBL/GenBank/DDBJ databases">
        <authorList>
            <person name="Kallberg Y."/>
            <person name="Tangrot J."/>
            <person name="Rosling A."/>
        </authorList>
    </citation>
    <scope>NUCLEOTIDE SEQUENCE</scope>
    <source>
        <strain evidence="7">FL966</strain>
    </source>
</reference>
<protein>
    <submittedName>
        <fullName evidence="7">23926_t:CDS:1</fullName>
    </submittedName>
</protein>